<name>A0A9E8SN86_9BACT</name>
<dbReference type="EMBL" id="CP112998">
    <property type="protein sequence ID" value="WAC10517.1"/>
    <property type="molecule type" value="Genomic_DNA"/>
</dbReference>
<dbReference type="PANTHER" id="PTHR37422">
    <property type="entry name" value="TEICHURONIC ACID BIOSYNTHESIS PROTEIN TUAE"/>
    <property type="match status" value="1"/>
</dbReference>
<organism evidence="7 8">
    <name type="scientific">Dyadobacter pollutisoli</name>
    <dbReference type="NCBI Taxonomy" id="2910158"/>
    <lineage>
        <taxon>Bacteria</taxon>
        <taxon>Pseudomonadati</taxon>
        <taxon>Bacteroidota</taxon>
        <taxon>Cytophagia</taxon>
        <taxon>Cytophagales</taxon>
        <taxon>Spirosomataceae</taxon>
        <taxon>Dyadobacter</taxon>
    </lineage>
</organism>
<feature type="transmembrane region" description="Helical" evidence="5">
    <location>
        <begin position="172"/>
        <end position="193"/>
    </location>
</feature>
<feature type="transmembrane region" description="Helical" evidence="5">
    <location>
        <begin position="61"/>
        <end position="77"/>
    </location>
</feature>
<dbReference type="InterPro" id="IPR007016">
    <property type="entry name" value="O-antigen_ligase-rel_domated"/>
</dbReference>
<keyword evidence="3 5" id="KW-1133">Transmembrane helix</keyword>
<keyword evidence="7" id="KW-0436">Ligase</keyword>
<feature type="transmembrane region" description="Helical" evidence="5">
    <location>
        <begin position="437"/>
        <end position="454"/>
    </location>
</feature>
<feature type="transmembrane region" description="Helical" evidence="5">
    <location>
        <begin position="37"/>
        <end position="56"/>
    </location>
</feature>
<dbReference type="KEGG" id="dpf:ON006_22560"/>
<dbReference type="Proteomes" id="UP001164653">
    <property type="component" value="Chromosome"/>
</dbReference>
<feature type="transmembrane region" description="Helical" evidence="5">
    <location>
        <begin position="141"/>
        <end position="160"/>
    </location>
</feature>
<feature type="transmembrane region" description="Helical" evidence="5">
    <location>
        <begin position="380"/>
        <end position="401"/>
    </location>
</feature>
<comment type="subcellular location">
    <subcellularLocation>
        <location evidence="1">Membrane</location>
        <topology evidence="1">Multi-pass membrane protein</topology>
    </subcellularLocation>
</comment>
<feature type="transmembrane region" description="Helical" evidence="5">
    <location>
        <begin position="408"/>
        <end position="431"/>
    </location>
</feature>
<dbReference type="GO" id="GO:0016874">
    <property type="term" value="F:ligase activity"/>
    <property type="evidence" value="ECO:0007669"/>
    <property type="project" value="UniProtKB-KW"/>
</dbReference>
<accession>A0A9E8SN86</accession>
<evidence type="ECO:0000256" key="5">
    <source>
        <dbReference type="SAM" id="Phobius"/>
    </source>
</evidence>
<dbReference type="RefSeq" id="WP_244822292.1">
    <property type="nucleotide sequence ID" value="NZ_CP112998.1"/>
</dbReference>
<feature type="transmembrane region" description="Helical" evidence="5">
    <location>
        <begin position="283"/>
        <end position="302"/>
    </location>
</feature>
<dbReference type="InterPro" id="IPR051533">
    <property type="entry name" value="WaaL-like"/>
</dbReference>
<evidence type="ECO:0000256" key="2">
    <source>
        <dbReference type="ARBA" id="ARBA00022692"/>
    </source>
</evidence>
<feature type="transmembrane region" description="Helical" evidence="5">
    <location>
        <begin position="119"/>
        <end position="135"/>
    </location>
</feature>
<feature type="transmembrane region" description="Helical" evidence="5">
    <location>
        <begin position="213"/>
        <end position="230"/>
    </location>
</feature>
<feature type="transmembrane region" description="Helical" evidence="5">
    <location>
        <begin position="12"/>
        <end position="31"/>
    </location>
</feature>
<dbReference type="Pfam" id="PF04932">
    <property type="entry name" value="Wzy_C"/>
    <property type="match status" value="1"/>
</dbReference>
<evidence type="ECO:0000313" key="7">
    <source>
        <dbReference type="EMBL" id="WAC10517.1"/>
    </source>
</evidence>
<feature type="domain" description="O-antigen ligase-related" evidence="6">
    <location>
        <begin position="244"/>
        <end position="386"/>
    </location>
</feature>
<feature type="transmembrane region" description="Helical" evidence="5">
    <location>
        <begin position="260"/>
        <end position="276"/>
    </location>
</feature>
<gene>
    <name evidence="7" type="ORF">ON006_22560</name>
</gene>
<dbReference type="AlphaFoldDB" id="A0A9E8SN86"/>
<evidence type="ECO:0000256" key="1">
    <source>
        <dbReference type="ARBA" id="ARBA00004141"/>
    </source>
</evidence>
<keyword evidence="4 5" id="KW-0472">Membrane</keyword>
<dbReference type="GO" id="GO:0016020">
    <property type="term" value="C:membrane"/>
    <property type="evidence" value="ECO:0007669"/>
    <property type="project" value="UniProtKB-SubCell"/>
</dbReference>
<evidence type="ECO:0000259" key="6">
    <source>
        <dbReference type="Pfam" id="PF04932"/>
    </source>
</evidence>
<feature type="transmembrane region" description="Helical" evidence="5">
    <location>
        <begin position="89"/>
        <end position="107"/>
    </location>
</feature>
<protein>
    <submittedName>
        <fullName evidence="7">O-antigen ligase family protein</fullName>
    </submittedName>
</protein>
<keyword evidence="8" id="KW-1185">Reference proteome</keyword>
<keyword evidence="2 5" id="KW-0812">Transmembrane</keyword>
<sequence length="468" mass="52784">MARLILEIGVKMIISLLLVLLVVSLFSDTLIVGESAFQSVIVFAFYTYCAISLFVYSEHKLFHVLSLPIFTQFIHLFQKYNFPAGANSIWRLLPFMILDLYFINYFFTKNISLSVSQKLFLVSWITFHAFFLTISPNLDRIILGGFVLFLLTLPMYFLYLKITMEALDFRPAIELYLCLLYITLGLGTFGLVVAGSGYKGSDNLLATRNISDTNVTMAYFILLWPFALLYSDRNRLAVLPLLLLFGIFAGVVIFSFSRGAVLIIVPYLLISMVLVSNLTRLRWVISTATLIALFAPDLFHFLENEDLAYFWQLRFGNIMSASSALAKLQETSGRAEIHAIAYQLFLKSPLLGHGIGSFEILGPGYREAHSLFYTLLAEQGMIGVLYMYMTFAGLGVSLFSVYKKGRKYALLVTSFIFYLLFNHTVGSVFVIIPGKSVTINCIAPILLLSLYFYAKSLNIHSNSVRQDG</sequence>
<feature type="transmembrane region" description="Helical" evidence="5">
    <location>
        <begin position="237"/>
        <end position="254"/>
    </location>
</feature>
<evidence type="ECO:0000256" key="4">
    <source>
        <dbReference type="ARBA" id="ARBA00023136"/>
    </source>
</evidence>
<dbReference type="PANTHER" id="PTHR37422:SF17">
    <property type="entry name" value="O-ANTIGEN LIGASE"/>
    <property type="match status" value="1"/>
</dbReference>
<proteinExistence type="predicted"/>
<reference evidence="7" key="1">
    <citation type="submission" date="2022-11" db="EMBL/GenBank/DDBJ databases">
        <title>Dyadobacter pollutisoli sp. nov., isolated from plastic dumped soil.</title>
        <authorList>
            <person name="Kim J.M."/>
            <person name="Kim K.R."/>
            <person name="Lee J.K."/>
            <person name="Hao L."/>
            <person name="Jeon C.O."/>
        </authorList>
    </citation>
    <scope>NUCLEOTIDE SEQUENCE</scope>
    <source>
        <strain evidence="7">U1</strain>
    </source>
</reference>
<evidence type="ECO:0000313" key="8">
    <source>
        <dbReference type="Proteomes" id="UP001164653"/>
    </source>
</evidence>
<evidence type="ECO:0000256" key="3">
    <source>
        <dbReference type="ARBA" id="ARBA00022989"/>
    </source>
</evidence>